<accession>A0AA39FWR0</accession>
<feature type="non-terminal residue" evidence="1">
    <location>
        <position position="1"/>
    </location>
</feature>
<reference evidence="1" key="2">
    <citation type="submission" date="2023-03" db="EMBL/GenBank/DDBJ databases">
        <authorList>
            <person name="Inwood S.N."/>
            <person name="Skelly J.G."/>
            <person name="Guhlin J."/>
            <person name="Harrop T.W.R."/>
            <person name="Goldson S.G."/>
            <person name="Dearden P.K."/>
        </authorList>
    </citation>
    <scope>NUCLEOTIDE SEQUENCE</scope>
    <source>
        <strain evidence="1">Irish</strain>
        <tissue evidence="1">Whole body</tissue>
    </source>
</reference>
<gene>
    <name evidence="1" type="ORF">PV328_000983</name>
</gene>
<protein>
    <submittedName>
        <fullName evidence="1">Uncharacterized protein</fullName>
    </submittedName>
</protein>
<keyword evidence="2" id="KW-1185">Reference proteome</keyword>
<comment type="caution">
    <text evidence="1">The sequence shown here is derived from an EMBL/GenBank/DDBJ whole genome shotgun (WGS) entry which is preliminary data.</text>
</comment>
<sequence length="189" mass="21771">ESSPKWHTRVKRHISDFIIPAQLWYWQHGSNEVKSLQGPLTKIVTLYLNPVVCQPPLLHISLREIFCLCVVKIKIFLTSEADQQNYRGIKDDGVAQSSITLSDSYRVTYTKNISVSCYRSDIWLRFTVTLSAYSLLATLPIRLLCQHLSAVVLLVGIRNMIRTDMSLNYALETLKVLRLVKSDAYRWKN</sequence>
<dbReference type="AlphaFoldDB" id="A0AA39FWR0"/>
<dbReference type="EMBL" id="JAQQBS010000001">
    <property type="protein sequence ID" value="KAK0176885.1"/>
    <property type="molecule type" value="Genomic_DNA"/>
</dbReference>
<name>A0AA39FWR0_9HYME</name>
<proteinExistence type="predicted"/>
<reference evidence="1" key="1">
    <citation type="journal article" date="2023" name="bioRxiv">
        <title>Scaffold-level genome assemblies of two parasitoid biocontrol wasps reveal the parthenogenesis mechanism and an associated novel virus.</title>
        <authorList>
            <person name="Inwood S."/>
            <person name="Skelly J."/>
            <person name="Guhlin J."/>
            <person name="Harrop T."/>
            <person name="Goldson S."/>
            <person name="Dearden P."/>
        </authorList>
    </citation>
    <scope>NUCLEOTIDE SEQUENCE</scope>
    <source>
        <strain evidence="1">Irish</strain>
        <tissue evidence="1">Whole body</tissue>
    </source>
</reference>
<dbReference type="Proteomes" id="UP001168990">
    <property type="component" value="Unassembled WGS sequence"/>
</dbReference>
<evidence type="ECO:0000313" key="2">
    <source>
        <dbReference type="Proteomes" id="UP001168990"/>
    </source>
</evidence>
<evidence type="ECO:0000313" key="1">
    <source>
        <dbReference type="EMBL" id="KAK0176885.1"/>
    </source>
</evidence>
<organism evidence="1 2">
    <name type="scientific">Microctonus aethiopoides</name>
    <dbReference type="NCBI Taxonomy" id="144406"/>
    <lineage>
        <taxon>Eukaryota</taxon>
        <taxon>Metazoa</taxon>
        <taxon>Ecdysozoa</taxon>
        <taxon>Arthropoda</taxon>
        <taxon>Hexapoda</taxon>
        <taxon>Insecta</taxon>
        <taxon>Pterygota</taxon>
        <taxon>Neoptera</taxon>
        <taxon>Endopterygota</taxon>
        <taxon>Hymenoptera</taxon>
        <taxon>Apocrita</taxon>
        <taxon>Ichneumonoidea</taxon>
        <taxon>Braconidae</taxon>
        <taxon>Euphorinae</taxon>
        <taxon>Microctonus</taxon>
    </lineage>
</organism>